<evidence type="ECO:0000313" key="3">
    <source>
        <dbReference type="Proteomes" id="UP000242972"/>
    </source>
</evidence>
<accession>A0A2T2XC87</accession>
<dbReference type="EMBL" id="PXYW01000053">
    <property type="protein sequence ID" value="PSR32067.1"/>
    <property type="molecule type" value="Genomic_DNA"/>
</dbReference>
<reference evidence="2 3" key="1">
    <citation type="journal article" date="2014" name="BMC Genomics">
        <title>Comparison of environmental and isolate Sulfobacillus genomes reveals diverse carbon, sulfur, nitrogen, and hydrogen metabolisms.</title>
        <authorList>
            <person name="Justice N.B."/>
            <person name="Norman A."/>
            <person name="Brown C.T."/>
            <person name="Singh A."/>
            <person name="Thomas B.C."/>
            <person name="Banfield J.F."/>
        </authorList>
    </citation>
    <scope>NUCLEOTIDE SEQUENCE [LARGE SCALE GENOMIC DNA]</scope>
    <source>
        <strain evidence="2">AMDSBA4</strain>
    </source>
</reference>
<dbReference type="PANTHER" id="PTHR43767:SF1">
    <property type="entry name" value="NONRIBOSOMAL PEPTIDE SYNTHASE PES1 (EUROFUNG)-RELATED"/>
    <property type="match status" value="1"/>
</dbReference>
<dbReference type="PROSITE" id="PS00455">
    <property type="entry name" value="AMP_BINDING"/>
    <property type="match status" value="1"/>
</dbReference>
<dbReference type="InterPro" id="IPR042099">
    <property type="entry name" value="ANL_N_sf"/>
</dbReference>
<feature type="domain" description="AMP-dependent synthetase/ligase" evidence="1">
    <location>
        <begin position="25"/>
        <end position="174"/>
    </location>
</feature>
<dbReference type="Gene3D" id="3.40.50.12780">
    <property type="entry name" value="N-terminal domain of ligase-like"/>
    <property type="match status" value="1"/>
</dbReference>
<protein>
    <recommendedName>
        <fullName evidence="1">AMP-dependent synthetase/ligase domain-containing protein</fullName>
    </recommendedName>
</protein>
<dbReference type="PANTHER" id="PTHR43767">
    <property type="entry name" value="LONG-CHAIN-FATTY-ACID--COA LIGASE"/>
    <property type="match status" value="1"/>
</dbReference>
<dbReference type="InterPro" id="IPR020845">
    <property type="entry name" value="AMP-binding_CS"/>
</dbReference>
<comment type="caution">
    <text evidence="2">The sequence shown here is derived from an EMBL/GenBank/DDBJ whole genome shotgun (WGS) entry which is preliminary data.</text>
</comment>
<dbReference type="SUPFAM" id="SSF56801">
    <property type="entry name" value="Acetyl-CoA synthetase-like"/>
    <property type="match status" value="1"/>
</dbReference>
<proteinExistence type="predicted"/>
<organism evidence="2 3">
    <name type="scientific">Sulfobacillus benefaciens</name>
    <dbReference type="NCBI Taxonomy" id="453960"/>
    <lineage>
        <taxon>Bacteria</taxon>
        <taxon>Bacillati</taxon>
        <taxon>Bacillota</taxon>
        <taxon>Clostridia</taxon>
        <taxon>Eubacteriales</taxon>
        <taxon>Clostridiales Family XVII. Incertae Sedis</taxon>
        <taxon>Sulfobacillus</taxon>
    </lineage>
</organism>
<name>A0A2T2XC87_9FIRM</name>
<sequence length="195" mass="20835">MSQIHEQLHEWSQKAPQFLWLGEGATGDWVTVADGARLVQNYEATLAEFGIEPGQRVLLGVTRPIRFALLWLALLDLGAVAVPIDSLAPMSERVRIAGQISASWVVADESAASADFGAGIVMVDDKGYLSLLRSAIVKAERYAGGGVVLFTSGSTGEPKPVGLPLAALWQAAKRVAAVATALCPYSTSMPRWWES</sequence>
<dbReference type="AlphaFoldDB" id="A0A2T2XC87"/>
<dbReference type="Proteomes" id="UP000242972">
    <property type="component" value="Unassembled WGS sequence"/>
</dbReference>
<dbReference type="InterPro" id="IPR000873">
    <property type="entry name" value="AMP-dep_synth/lig_dom"/>
</dbReference>
<evidence type="ECO:0000259" key="1">
    <source>
        <dbReference type="Pfam" id="PF00501"/>
    </source>
</evidence>
<dbReference type="InterPro" id="IPR050237">
    <property type="entry name" value="ATP-dep_AMP-bd_enzyme"/>
</dbReference>
<dbReference type="Pfam" id="PF00501">
    <property type="entry name" value="AMP-binding"/>
    <property type="match status" value="1"/>
</dbReference>
<gene>
    <name evidence="2" type="ORF">C7B46_16010</name>
</gene>
<evidence type="ECO:0000313" key="2">
    <source>
        <dbReference type="EMBL" id="PSR32067.1"/>
    </source>
</evidence>